<proteinExistence type="predicted"/>
<evidence type="ECO:0000313" key="2">
    <source>
        <dbReference type="Proteomes" id="UP000517523"/>
    </source>
</evidence>
<sequence length="50" mass="5504">MARLTELGMDEAGGVLAQEVVTLMIEPPEVPHHIGNCDQHNFSFESQIIV</sequence>
<dbReference type="EMBL" id="JACHXJ010000006">
    <property type="protein sequence ID" value="MBB3131289.1"/>
    <property type="molecule type" value="Genomic_DNA"/>
</dbReference>
<dbReference type="Proteomes" id="UP000517523">
    <property type="component" value="Unassembled WGS sequence"/>
</dbReference>
<name>A0A839U1F4_9BACL</name>
<reference evidence="1 2" key="1">
    <citation type="submission" date="2020-08" db="EMBL/GenBank/DDBJ databases">
        <title>Genomic Encyclopedia of Type Strains, Phase III (KMG-III): the genomes of soil and plant-associated and newly described type strains.</title>
        <authorList>
            <person name="Whitman W."/>
        </authorList>
    </citation>
    <scope>NUCLEOTIDE SEQUENCE [LARGE SCALE GENOMIC DNA]</scope>
    <source>
        <strain evidence="1 2">CECT 5831</strain>
    </source>
</reference>
<protein>
    <submittedName>
        <fullName evidence="1">Uncharacterized protein</fullName>
    </submittedName>
</protein>
<comment type="caution">
    <text evidence="1">The sequence shown here is derived from an EMBL/GenBank/DDBJ whole genome shotgun (WGS) entry which is preliminary data.</text>
</comment>
<dbReference type="AlphaFoldDB" id="A0A839U1F4"/>
<organism evidence="1 2">
    <name type="scientific">Paenibacillus rhizosphaerae</name>
    <dbReference type="NCBI Taxonomy" id="297318"/>
    <lineage>
        <taxon>Bacteria</taxon>
        <taxon>Bacillati</taxon>
        <taxon>Bacillota</taxon>
        <taxon>Bacilli</taxon>
        <taxon>Bacillales</taxon>
        <taxon>Paenibacillaceae</taxon>
        <taxon>Paenibacillus</taxon>
    </lineage>
</organism>
<accession>A0A839U1F4</accession>
<evidence type="ECO:0000313" key="1">
    <source>
        <dbReference type="EMBL" id="MBB3131289.1"/>
    </source>
</evidence>
<gene>
    <name evidence="1" type="ORF">FHS19_006009</name>
</gene>